<accession>A0A5N7AP48</accession>
<keyword evidence="3" id="KW-1185">Reference proteome</keyword>
<dbReference type="EMBL" id="ML736409">
    <property type="protein sequence ID" value="KAE8371624.1"/>
    <property type="molecule type" value="Genomic_DNA"/>
</dbReference>
<name>A0A5N7AP48_9EURO</name>
<evidence type="ECO:0000313" key="2">
    <source>
        <dbReference type="EMBL" id="KAE8371624.1"/>
    </source>
</evidence>
<gene>
    <name evidence="2" type="ORF">BDV26DRAFT_275701</name>
</gene>
<sequence>MLYISSGDSASLPSFWPGNPSVAMTTGSCCTLEEIRFLQTFPVKGEDACSGMRYIYTYTHYIYRSIEVRRIIVGLFLSFCSPSFPFFFFLFFLFLFSFWVLYF</sequence>
<keyword evidence="1" id="KW-1133">Transmembrane helix</keyword>
<feature type="transmembrane region" description="Helical" evidence="1">
    <location>
        <begin position="71"/>
        <end position="102"/>
    </location>
</feature>
<dbReference type="Proteomes" id="UP000326198">
    <property type="component" value="Unassembled WGS sequence"/>
</dbReference>
<organism evidence="2 3">
    <name type="scientific">Aspergillus bertholletiae</name>
    <dbReference type="NCBI Taxonomy" id="1226010"/>
    <lineage>
        <taxon>Eukaryota</taxon>
        <taxon>Fungi</taxon>
        <taxon>Dikarya</taxon>
        <taxon>Ascomycota</taxon>
        <taxon>Pezizomycotina</taxon>
        <taxon>Eurotiomycetes</taxon>
        <taxon>Eurotiomycetidae</taxon>
        <taxon>Eurotiales</taxon>
        <taxon>Aspergillaceae</taxon>
        <taxon>Aspergillus</taxon>
        <taxon>Aspergillus subgen. Circumdati</taxon>
    </lineage>
</organism>
<keyword evidence="1" id="KW-0812">Transmembrane</keyword>
<evidence type="ECO:0000256" key="1">
    <source>
        <dbReference type="SAM" id="Phobius"/>
    </source>
</evidence>
<proteinExistence type="predicted"/>
<protein>
    <submittedName>
        <fullName evidence="2">Uncharacterized protein</fullName>
    </submittedName>
</protein>
<dbReference type="AlphaFoldDB" id="A0A5N7AP48"/>
<evidence type="ECO:0000313" key="3">
    <source>
        <dbReference type="Proteomes" id="UP000326198"/>
    </source>
</evidence>
<keyword evidence="1" id="KW-0472">Membrane</keyword>
<reference evidence="2 3" key="1">
    <citation type="submission" date="2019-04" db="EMBL/GenBank/DDBJ databases">
        <title>Friends and foes A comparative genomics studyof 23 Aspergillus species from section Flavi.</title>
        <authorList>
            <consortium name="DOE Joint Genome Institute"/>
            <person name="Kjaerbolling I."/>
            <person name="Vesth T."/>
            <person name="Frisvad J.C."/>
            <person name="Nybo J.L."/>
            <person name="Theobald S."/>
            <person name="Kildgaard S."/>
            <person name="Isbrandt T."/>
            <person name="Kuo A."/>
            <person name="Sato A."/>
            <person name="Lyhne E.K."/>
            <person name="Kogle M.E."/>
            <person name="Wiebenga A."/>
            <person name="Kun R.S."/>
            <person name="Lubbers R.J."/>
            <person name="Makela M.R."/>
            <person name="Barry K."/>
            <person name="Chovatia M."/>
            <person name="Clum A."/>
            <person name="Daum C."/>
            <person name="Haridas S."/>
            <person name="He G."/>
            <person name="LaButti K."/>
            <person name="Lipzen A."/>
            <person name="Mondo S."/>
            <person name="Riley R."/>
            <person name="Salamov A."/>
            <person name="Simmons B.A."/>
            <person name="Magnuson J.K."/>
            <person name="Henrissat B."/>
            <person name="Mortensen U.H."/>
            <person name="Larsen T.O."/>
            <person name="Devries R.P."/>
            <person name="Grigoriev I.V."/>
            <person name="Machida M."/>
            <person name="Baker S.E."/>
            <person name="Andersen M.R."/>
        </authorList>
    </citation>
    <scope>NUCLEOTIDE SEQUENCE [LARGE SCALE GENOMIC DNA]</scope>
    <source>
        <strain evidence="2 3">IBT 29228</strain>
    </source>
</reference>